<dbReference type="PRINTS" id="PR00032">
    <property type="entry name" value="HTHARAC"/>
</dbReference>
<sequence>MIHCLHALFYCKKRSSLTSYGMRGMMPGSGPIVPYVRDASFPVRSAWYTAPRRLLDYMLMYVQEGEMVVHVEGREVLFRPGEFCLIQPGELHSLEGPSDTITPYVHMDVFYNPGRERSFVVRSGRVDVSGSEGLMQPRLEAVTGVRIPTRFVPSNPAQFRDTMLKTIGIWQRRDFLGQLESHQLASGLVLEMLRSYSRGGADSPDRPEFLNWITSHMSLHLSEPLSVADMADRAGLSPSRFSRVFRDRFGSPPHRFLLHLRVQRAQDLLQHTGLTMRQISGQCGFSDVHHFAKTFKKVSGQTPGSYRRASQPSR</sequence>
<evidence type="ECO:0000256" key="2">
    <source>
        <dbReference type="ARBA" id="ARBA00023125"/>
    </source>
</evidence>
<dbReference type="Gene3D" id="2.60.120.10">
    <property type="entry name" value="Jelly Rolls"/>
    <property type="match status" value="1"/>
</dbReference>
<dbReference type="InterPro" id="IPR037923">
    <property type="entry name" value="HTH-like"/>
</dbReference>
<keyword evidence="1" id="KW-0805">Transcription regulation</keyword>
<evidence type="ECO:0000259" key="4">
    <source>
        <dbReference type="PROSITE" id="PS01124"/>
    </source>
</evidence>
<feature type="domain" description="HTH araC/xylS-type" evidence="4">
    <location>
        <begin position="211"/>
        <end position="309"/>
    </location>
</feature>
<dbReference type="InterPro" id="IPR003313">
    <property type="entry name" value="AraC-bd"/>
</dbReference>
<keyword evidence="3" id="KW-0804">Transcription</keyword>
<dbReference type="InterPro" id="IPR009057">
    <property type="entry name" value="Homeodomain-like_sf"/>
</dbReference>
<dbReference type="PANTHER" id="PTHR46796">
    <property type="entry name" value="HTH-TYPE TRANSCRIPTIONAL ACTIVATOR RHAS-RELATED"/>
    <property type="match status" value="1"/>
</dbReference>
<reference evidence="5" key="1">
    <citation type="submission" date="2020-02" db="EMBL/GenBank/DDBJ databases">
        <authorList>
            <person name="Meier V. D."/>
        </authorList>
    </citation>
    <scope>NUCLEOTIDE SEQUENCE</scope>
    <source>
        <strain evidence="5">AVDCRST_MAG01</strain>
    </source>
</reference>
<dbReference type="InterPro" id="IPR050204">
    <property type="entry name" value="AraC_XylS_family_regulators"/>
</dbReference>
<dbReference type="SMART" id="SM00342">
    <property type="entry name" value="HTH_ARAC"/>
    <property type="match status" value="1"/>
</dbReference>
<dbReference type="Gene3D" id="1.10.10.60">
    <property type="entry name" value="Homeodomain-like"/>
    <property type="match status" value="2"/>
</dbReference>
<dbReference type="InterPro" id="IPR018060">
    <property type="entry name" value="HTH_AraC"/>
</dbReference>
<dbReference type="Pfam" id="PF02311">
    <property type="entry name" value="AraC_binding"/>
    <property type="match status" value="1"/>
</dbReference>
<dbReference type="GO" id="GO:0003700">
    <property type="term" value="F:DNA-binding transcription factor activity"/>
    <property type="evidence" value="ECO:0007669"/>
    <property type="project" value="InterPro"/>
</dbReference>
<name>A0A6J4QUR9_9ACTN</name>
<protein>
    <recommendedName>
        <fullName evidence="4">HTH araC/xylS-type domain-containing protein</fullName>
    </recommendedName>
</protein>
<keyword evidence="2" id="KW-0238">DNA-binding</keyword>
<dbReference type="SUPFAM" id="SSF51215">
    <property type="entry name" value="Regulatory protein AraC"/>
    <property type="match status" value="1"/>
</dbReference>
<dbReference type="PROSITE" id="PS01124">
    <property type="entry name" value="HTH_ARAC_FAMILY_2"/>
    <property type="match status" value="1"/>
</dbReference>
<dbReference type="InterPro" id="IPR020449">
    <property type="entry name" value="Tscrpt_reg_AraC-type_HTH"/>
</dbReference>
<dbReference type="EMBL" id="CADCUW010000620">
    <property type="protein sequence ID" value="CAA9452728.1"/>
    <property type="molecule type" value="Genomic_DNA"/>
</dbReference>
<dbReference type="Pfam" id="PF12833">
    <property type="entry name" value="HTH_18"/>
    <property type="match status" value="1"/>
</dbReference>
<evidence type="ECO:0000256" key="1">
    <source>
        <dbReference type="ARBA" id="ARBA00023015"/>
    </source>
</evidence>
<accession>A0A6J4QUR9</accession>
<evidence type="ECO:0000313" key="5">
    <source>
        <dbReference type="EMBL" id="CAA9452728.1"/>
    </source>
</evidence>
<proteinExistence type="predicted"/>
<gene>
    <name evidence="5" type="ORF">AVDCRST_MAG01-01-4776</name>
</gene>
<organism evidence="5">
    <name type="scientific">uncultured Rubrobacteraceae bacterium</name>
    <dbReference type="NCBI Taxonomy" id="349277"/>
    <lineage>
        <taxon>Bacteria</taxon>
        <taxon>Bacillati</taxon>
        <taxon>Actinomycetota</taxon>
        <taxon>Rubrobacteria</taxon>
        <taxon>Rubrobacterales</taxon>
        <taxon>Rubrobacteraceae</taxon>
        <taxon>environmental samples</taxon>
    </lineage>
</organism>
<dbReference type="GO" id="GO:0043565">
    <property type="term" value="F:sequence-specific DNA binding"/>
    <property type="evidence" value="ECO:0007669"/>
    <property type="project" value="InterPro"/>
</dbReference>
<evidence type="ECO:0000256" key="3">
    <source>
        <dbReference type="ARBA" id="ARBA00023163"/>
    </source>
</evidence>
<dbReference type="InterPro" id="IPR014710">
    <property type="entry name" value="RmlC-like_jellyroll"/>
</dbReference>
<dbReference type="SUPFAM" id="SSF46689">
    <property type="entry name" value="Homeodomain-like"/>
    <property type="match status" value="2"/>
</dbReference>
<dbReference type="AlphaFoldDB" id="A0A6J4QUR9"/>